<evidence type="ECO:0000256" key="13">
    <source>
        <dbReference type="RuleBase" id="RU000461"/>
    </source>
</evidence>
<dbReference type="PANTHER" id="PTHR24305:SF166">
    <property type="entry name" value="CYTOCHROME P450 12A4, MITOCHONDRIAL-RELATED"/>
    <property type="match status" value="1"/>
</dbReference>
<evidence type="ECO:0000256" key="14">
    <source>
        <dbReference type="SAM" id="Phobius"/>
    </source>
</evidence>
<evidence type="ECO:0000256" key="8">
    <source>
        <dbReference type="ARBA" id="ARBA00022989"/>
    </source>
</evidence>
<dbReference type="PRINTS" id="PR00465">
    <property type="entry name" value="EP450IV"/>
</dbReference>
<evidence type="ECO:0000256" key="4">
    <source>
        <dbReference type="ARBA" id="ARBA00010617"/>
    </source>
</evidence>
<comment type="subcellular location">
    <subcellularLocation>
        <location evidence="2">Membrane</location>
    </subcellularLocation>
</comment>
<keyword evidence="16" id="KW-1185">Reference proteome</keyword>
<accession>A0ABR3J6A0</accession>
<proteinExistence type="inferred from homology"/>
<name>A0ABR3J6A0_9AGAR</name>
<organism evidence="15 16">
    <name type="scientific">Hohenbuehelia grisea</name>
    <dbReference type="NCBI Taxonomy" id="104357"/>
    <lineage>
        <taxon>Eukaryota</taxon>
        <taxon>Fungi</taxon>
        <taxon>Dikarya</taxon>
        <taxon>Basidiomycota</taxon>
        <taxon>Agaricomycotina</taxon>
        <taxon>Agaricomycetes</taxon>
        <taxon>Agaricomycetidae</taxon>
        <taxon>Agaricales</taxon>
        <taxon>Pleurotineae</taxon>
        <taxon>Pleurotaceae</taxon>
        <taxon>Hohenbuehelia</taxon>
    </lineage>
</organism>
<dbReference type="PANTHER" id="PTHR24305">
    <property type="entry name" value="CYTOCHROME P450"/>
    <property type="match status" value="1"/>
</dbReference>
<keyword evidence="10 13" id="KW-0408">Iron</keyword>
<feature type="transmembrane region" description="Helical" evidence="14">
    <location>
        <begin position="23"/>
        <end position="46"/>
    </location>
</feature>
<evidence type="ECO:0000256" key="7">
    <source>
        <dbReference type="ARBA" id="ARBA00022723"/>
    </source>
</evidence>
<dbReference type="InterPro" id="IPR002403">
    <property type="entry name" value="Cyt_P450_E_grp-IV"/>
</dbReference>
<dbReference type="InterPro" id="IPR017972">
    <property type="entry name" value="Cyt_P450_CS"/>
</dbReference>
<evidence type="ECO:0008006" key="17">
    <source>
        <dbReference type="Google" id="ProtNLM"/>
    </source>
</evidence>
<keyword evidence="7 13" id="KW-0479">Metal-binding</keyword>
<dbReference type="PRINTS" id="PR00385">
    <property type="entry name" value="P450"/>
</dbReference>
<dbReference type="EMBL" id="JASNQZ010000011">
    <property type="protein sequence ID" value="KAL0950665.1"/>
    <property type="molecule type" value="Genomic_DNA"/>
</dbReference>
<dbReference type="InterPro" id="IPR050121">
    <property type="entry name" value="Cytochrome_P450_monoxygenase"/>
</dbReference>
<keyword evidence="6 14" id="KW-0812">Transmembrane</keyword>
<keyword evidence="8 14" id="KW-1133">Transmembrane helix</keyword>
<keyword evidence="9 13" id="KW-0560">Oxidoreductase</keyword>
<evidence type="ECO:0000256" key="1">
    <source>
        <dbReference type="ARBA" id="ARBA00001971"/>
    </source>
</evidence>
<comment type="similarity">
    <text evidence="4 13">Belongs to the cytochrome P450 family.</text>
</comment>
<evidence type="ECO:0000256" key="10">
    <source>
        <dbReference type="ARBA" id="ARBA00023004"/>
    </source>
</evidence>
<keyword evidence="11 13" id="KW-0503">Monooxygenase</keyword>
<protein>
    <recommendedName>
        <fullName evidence="17">Cytochrome P450</fullName>
    </recommendedName>
</protein>
<dbReference type="Proteomes" id="UP001556367">
    <property type="component" value="Unassembled WGS sequence"/>
</dbReference>
<keyword evidence="12 14" id="KW-0472">Membrane</keyword>
<dbReference type="PROSITE" id="PS00086">
    <property type="entry name" value="CYTOCHROME_P450"/>
    <property type="match status" value="1"/>
</dbReference>
<evidence type="ECO:0000256" key="6">
    <source>
        <dbReference type="ARBA" id="ARBA00022692"/>
    </source>
</evidence>
<comment type="cofactor">
    <cofactor evidence="1">
        <name>heme</name>
        <dbReference type="ChEBI" id="CHEBI:30413"/>
    </cofactor>
</comment>
<evidence type="ECO:0000256" key="11">
    <source>
        <dbReference type="ARBA" id="ARBA00023033"/>
    </source>
</evidence>
<evidence type="ECO:0000256" key="9">
    <source>
        <dbReference type="ARBA" id="ARBA00023002"/>
    </source>
</evidence>
<evidence type="ECO:0000313" key="16">
    <source>
        <dbReference type="Proteomes" id="UP001556367"/>
    </source>
</evidence>
<dbReference type="Gene3D" id="1.10.630.10">
    <property type="entry name" value="Cytochrome P450"/>
    <property type="match status" value="1"/>
</dbReference>
<dbReference type="InterPro" id="IPR001128">
    <property type="entry name" value="Cyt_P450"/>
</dbReference>
<comment type="pathway">
    <text evidence="3">Secondary metabolite biosynthesis; terpenoid biosynthesis.</text>
</comment>
<dbReference type="Pfam" id="PF00067">
    <property type="entry name" value="p450"/>
    <property type="match status" value="1"/>
</dbReference>
<reference evidence="16" key="1">
    <citation type="submission" date="2024-06" db="EMBL/GenBank/DDBJ databases">
        <title>Multi-omics analyses provide insights into the biosynthesis of the anticancer antibiotic pleurotin in Hohenbuehelia grisea.</title>
        <authorList>
            <person name="Weaver J.A."/>
            <person name="Alberti F."/>
        </authorList>
    </citation>
    <scope>NUCLEOTIDE SEQUENCE [LARGE SCALE GENOMIC DNA]</scope>
    <source>
        <strain evidence="16">T-177</strain>
    </source>
</reference>
<evidence type="ECO:0000256" key="2">
    <source>
        <dbReference type="ARBA" id="ARBA00004370"/>
    </source>
</evidence>
<sequence>MVECLSISTNTRTWFCTPVVDPFVMLSFAACILIVLLSLAALYPIIKYLAHVLTVRFAIRRVPGPSTSSLLWGEEWKLFKDIPGVHQHNWHNQYGRILKFSGAFGHQIISITDPRAISFILGEAAYAFPKPDGVRAWFKALLGEGILWVEGKEFHETHRRTLAPALSQQSVRNLTPVFYETSSRLAAQWGRILDQSPFDDVEIEVTAWAGRFALDTIGLSAFSYNFDCLSGAPNGLADALDALTNVDNRPSSFYMRALFWICPSILSIGQKGRLIKQTKLELGDIARKMWLDAKAGGDPEGKTVMSTMLRIGATSGGLDEEYIVSQMRTVISAAYETVSAIIAWTLYELASRPKLQQCLREEVSVPGEPSFEDLNTRFPFLDAVVKETLRLHPAILENHHVAAETIGIPLSEPLPGTSLTQLVIPKGTILSIPVNVVQTEPSVWGNDAHFFRPERWLNRTQEKSRTRREIFAFSEGPRGCIGKQFAITEIKALLVTLLRQYSFSNPYEIEAFQSFVIRPRIKGQSSSSLPLLVRRV</sequence>
<comment type="caution">
    <text evidence="15">The sequence shown here is derived from an EMBL/GenBank/DDBJ whole genome shotgun (WGS) entry which is preliminary data.</text>
</comment>
<keyword evidence="5 13" id="KW-0349">Heme</keyword>
<evidence type="ECO:0000313" key="15">
    <source>
        <dbReference type="EMBL" id="KAL0950665.1"/>
    </source>
</evidence>
<evidence type="ECO:0000256" key="12">
    <source>
        <dbReference type="ARBA" id="ARBA00023136"/>
    </source>
</evidence>
<evidence type="ECO:0000256" key="3">
    <source>
        <dbReference type="ARBA" id="ARBA00004721"/>
    </source>
</evidence>
<dbReference type="SUPFAM" id="SSF48264">
    <property type="entry name" value="Cytochrome P450"/>
    <property type="match status" value="1"/>
</dbReference>
<dbReference type="InterPro" id="IPR036396">
    <property type="entry name" value="Cyt_P450_sf"/>
</dbReference>
<evidence type="ECO:0000256" key="5">
    <source>
        <dbReference type="ARBA" id="ARBA00022617"/>
    </source>
</evidence>
<gene>
    <name evidence="15" type="ORF">HGRIS_007450</name>
</gene>